<protein>
    <submittedName>
        <fullName evidence="1">Uncharacterized protein</fullName>
    </submittedName>
</protein>
<gene>
    <name evidence="1" type="ORF">SAMN05421813_103138</name>
</gene>
<sequence length="62" mass="6599">MKKTLFTLCASAILFTACNSTDQGEIDRQDSIQEAAAADSMLNSAIEADSLSQDTITVDSIQ</sequence>
<evidence type="ECO:0000313" key="2">
    <source>
        <dbReference type="Proteomes" id="UP000199226"/>
    </source>
</evidence>
<dbReference type="AlphaFoldDB" id="A0A1G9NQV0"/>
<reference evidence="2" key="1">
    <citation type="submission" date="2016-10" db="EMBL/GenBank/DDBJ databases">
        <authorList>
            <person name="Varghese N."/>
            <person name="Submissions S."/>
        </authorList>
    </citation>
    <scope>NUCLEOTIDE SEQUENCE [LARGE SCALE GENOMIC DNA]</scope>
    <source>
        <strain evidence="2">DSM 24536</strain>
    </source>
</reference>
<dbReference type="PROSITE" id="PS51257">
    <property type="entry name" value="PROKAR_LIPOPROTEIN"/>
    <property type="match status" value="1"/>
</dbReference>
<accession>A0A1G9NQV0</accession>
<evidence type="ECO:0000313" key="1">
    <source>
        <dbReference type="EMBL" id="SDL88683.1"/>
    </source>
</evidence>
<dbReference type="EMBL" id="FNHH01000003">
    <property type="protein sequence ID" value="SDL88683.1"/>
    <property type="molecule type" value="Genomic_DNA"/>
</dbReference>
<keyword evidence="2" id="KW-1185">Reference proteome</keyword>
<name>A0A1G9NQV0_9SPHI</name>
<proteinExistence type="predicted"/>
<dbReference type="Proteomes" id="UP000199226">
    <property type="component" value="Unassembled WGS sequence"/>
</dbReference>
<dbReference type="STRING" id="990371.SAMN05421813_103138"/>
<organism evidence="1 2">
    <name type="scientific">Daejeonella rubra</name>
    <dbReference type="NCBI Taxonomy" id="990371"/>
    <lineage>
        <taxon>Bacteria</taxon>
        <taxon>Pseudomonadati</taxon>
        <taxon>Bacteroidota</taxon>
        <taxon>Sphingobacteriia</taxon>
        <taxon>Sphingobacteriales</taxon>
        <taxon>Sphingobacteriaceae</taxon>
        <taxon>Daejeonella</taxon>
    </lineage>
</organism>
<dbReference type="RefSeq" id="WP_090699915.1">
    <property type="nucleotide sequence ID" value="NZ_FNHH01000003.1"/>
</dbReference>